<dbReference type="GO" id="GO:0010181">
    <property type="term" value="F:FMN binding"/>
    <property type="evidence" value="ECO:0007669"/>
    <property type="project" value="InterPro"/>
</dbReference>
<feature type="domain" description="NADH:flavin oxidoreductase/NADH oxidase N-terminal" evidence="3">
    <location>
        <begin position="37"/>
        <end position="263"/>
    </location>
</feature>
<dbReference type="PANTHER" id="PTHR43656:SF2">
    <property type="entry name" value="BINDING OXIDOREDUCTASE, PUTATIVE (AFU_ORTHOLOGUE AFUA_2G08260)-RELATED"/>
    <property type="match status" value="1"/>
</dbReference>
<evidence type="ECO:0000313" key="4">
    <source>
        <dbReference type="EMBL" id="KYZ76960.1"/>
    </source>
</evidence>
<dbReference type="GO" id="GO:0016491">
    <property type="term" value="F:oxidoreductase activity"/>
    <property type="evidence" value="ECO:0007669"/>
    <property type="project" value="UniProtKB-KW"/>
</dbReference>
<dbReference type="RefSeq" id="WP_066238415.1">
    <property type="nucleotide sequence ID" value="NZ_LSGP01000013.1"/>
</dbReference>
<dbReference type="Pfam" id="PF00724">
    <property type="entry name" value="Oxidored_FMN"/>
    <property type="match status" value="1"/>
</dbReference>
<proteinExistence type="predicted"/>
<dbReference type="EMBL" id="LSGP01000013">
    <property type="protein sequence ID" value="KYZ76960.1"/>
    <property type="molecule type" value="Genomic_DNA"/>
</dbReference>
<protein>
    <submittedName>
        <fullName evidence="4">Flavin oxidoreductase/NADH oxidase</fullName>
    </submittedName>
</protein>
<accession>A0A154BT05</accession>
<evidence type="ECO:0000313" key="5">
    <source>
        <dbReference type="Proteomes" id="UP000076268"/>
    </source>
</evidence>
<name>A0A154BT05_ANASB</name>
<comment type="caution">
    <text evidence="4">The sequence shown here is derived from an EMBL/GenBank/DDBJ whole genome shotgun (WGS) entry which is preliminary data.</text>
</comment>
<dbReference type="Gene3D" id="3.20.20.70">
    <property type="entry name" value="Aldolase class I"/>
    <property type="match status" value="1"/>
</dbReference>
<evidence type="ECO:0000256" key="1">
    <source>
        <dbReference type="ARBA" id="ARBA00022630"/>
    </source>
</evidence>
<keyword evidence="1" id="KW-0285">Flavoprotein</keyword>
<dbReference type="PANTHER" id="PTHR43656">
    <property type="entry name" value="BINDING OXIDOREDUCTASE, PUTATIVE (AFU_ORTHOLOGUE AFUA_2G08260)-RELATED"/>
    <property type="match status" value="1"/>
</dbReference>
<dbReference type="InterPro" id="IPR051799">
    <property type="entry name" value="NADH_flavin_oxidoreductase"/>
</dbReference>
<dbReference type="SUPFAM" id="SSF51395">
    <property type="entry name" value="FMN-linked oxidoreductases"/>
    <property type="match status" value="1"/>
</dbReference>
<gene>
    <name evidence="4" type="ORF">AXX12_02110</name>
</gene>
<reference evidence="4 5" key="1">
    <citation type="submission" date="2016-02" db="EMBL/GenBank/DDBJ databases">
        <title>Anaerosporomusa subterraneum gen. nov., sp. nov., a spore-forming obligate anaerobe isolated from saprolite.</title>
        <authorList>
            <person name="Choi J.K."/>
            <person name="Shah M."/>
            <person name="Yee N."/>
        </authorList>
    </citation>
    <scope>NUCLEOTIDE SEQUENCE [LARGE SCALE GENOMIC DNA]</scope>
    <source>
        <strain evidence="4 5">RU4</strain>
    </source>
</reference>
<dbReference type="InterPro" id="IPR013785">
    <property type="entry name" value="Aldolase_TIM"/>
</dbReference>
<dbReference type="Proteomes" id="UP000076268">
    <property type="component" value="Unassembled WGS sequence"/>
</dbReference>
<dbReference type="InterPro" id="IPR001155">
    <property type="entry name" value="OxRdtase_FMN_N"/>
</dbReference>
<sequence>MTEHAKFHYQSLPELQAEAARLQLDLPFSQDVSILSKPFILNGKTVPNRMIIHPMEGCDGTADGKPDELTFRRYRRFAAGGAGLLWFEATAVVHEGRANPRQITICQATKDSFAALLADSLTAGREANGASWQPYTVLQLTHSGRYSRPAAKPEPIIAQRSLALDPKLSVEPRVITDEELEALEDKYVEAAVIAADIGFDAVDVKSCHGYLIDELLGSHTRPGKYGGSFENRTRFLVNIVDKIRRRLGDSLAITLRLNAYDSIPYPCGWGVDKADFHKPDMSEPIRLLTLLRDKGVRMANLSAGNPYFNPHIGRPYDIGSYLPPFHPLENAAVLLNVAREAQVAVPEMAIIGTGFSWFRQFAPHVAAAAIEQGWFQLAGFGRQAFAYPSFAHDITATGAMDSKKVCIACSKCTVIMRDSGRTGCVIRDAQVYGPIYREGREGKATAESIHVAEHV</sequence>
<dbReference type="STRING" id="1794912.AXX12_02110"/>
<keyword evidence="5" id="KW-1185">Reference proteome</keyword>
<keyword evidence="2" id="KW-0560">Oxidoreductase</keyword>
<evidence type="ECO:0000259" key="3">
    <source>
        <dbReference type="Pfam" id="PF00724"/>
    </source>
</evidence>
<dbReference type="AlphaFoldDB" id="A0A154BT05"/>
<organism evidence="4 5">
    <name type="scientific">Anaerosporomusa subterranea</name>
    <dbReference type="NCBI Taxonomy" id="1794912"/>
    <lineage>
        <taxon>Bacteria</taxon>
        <taxon>Bacillati</taxon>
        <taxon>Bacillota</taxon>
        <taxon>Negativicutes</taxon>
        <taxon>Acetonemataceae</taxon>
        <taxon>Anaerosporomusa</taxon>
    </lineage>
</organism>
<evidence type="ECO:0000256" key="2">
    <source>
        <dbReference type="ARBA" id="ARBA00023002"/>
    </source>
</evidence>